<proteinExistence type="predicted"/>
<name>A0ABQ2L251_9BACL</name>
<evidence type="ECO:0000313" key="2">
    <source>
        <dbReference type="Proteomes" id="UP000606653"/>
    </source>
</evidence>
<dbReference type="EMBL" id="BMLN01000005">
    <property type="protein sequence ID" value="GGO00074.1"/>
    <property type="molecule type" value="Genomic_DNA"/>
</dbReference>
<accession>A0ABQ2L251</accession>
<dbReference type="Proteomes" id="UP000606653">
    <property type="component" value="Unassembled WGS sequence"/>
</dbReference>
<sequence length="70" mass="8052">MDEFEAGENSIKIFKIVTLITRMQGEQKRNFAMKIQFAKSVRIPAGVNTAIMDTGEEKQLYGRFDYQCSK</sequence>
<evidence type="ECO:0000313" key="1">
    <source>
        <dbReference type="EMBL" id="GGO00074.1"/>
    </source>
</evidence>
<reference evidence="2" key="1">
    <citation type="journal article" date="2019" name="Int. J. Syst. Evol. Microbiol.">
        <title>The Global Catalogue of Microorganisms (GCM) 10K type strain sequencing project: providing services to taxonomists for standard genome sequencing and annotation.</title>
        <authorList>
            <consortium name="The Broad Institute Genomics Platform"/>
            <consortium name="The Broad Institute Genome Sequencing Center for Infectious Disease"/>
            <person name="Wu L."/>
            <person name="Ma J."/>
        </authorList>
    </citation>
    <scope>NUCLEOTIDE SEQUENCE [LARGE SCALE GENOMIC DNA]</scope>
    <source>
        <strain evidence="2">CGMCC 1.6964</strain>
    </source>
</reference>
<organism evidence="1 2">
    <name type="scientific">Saccharibacillus kuerlensis</name>
    <dbReference type="NCBI Taxonomy" id="459527"/>
    <lineage>
        <taxon>Bacteria</taxon>
        <taxon>Bacillati</taxon>
        <taxon>Bacillota</taxon>
        <taxon>Bacilli</taxon>
        <taxon>Bacillales</taxon>
        <taxon>Paenibacillaceae</taxon>
        <taxon>Saccharibacillus</taxon>
    </lineage>
</organism>
<keyword evidence="2" id="KW-1185">Reference proteome</keyword>
<gene>
    <name evidence="1" type="ORF">GCM10010969_20870</name>
</gene>
<comment type="caution">
    <text evidence="1">The sequence shown here is derived from an EMBL/GenBank/DDBJ whole genome shotgun (WGS) entry which is preliminary data.</text>
</comment>
<protein>
    <submittedName>
        <fullName evidence="1">Uncharacterized protein</fullName>
    </submittedName>
</protein>